<keyword evidence="1" id="KW-0560">Oxidoreductase</keyword>
<dbReference type="Proteomes" id="UP000182466">
    <property type="component" value="Unassembled WGS sequence"/>
</dbReference>
<proteinExistence type="predicted"/>
<dbReference type="RefSeq" id="WP_027260890.1">
    <property type="nucleotide sequence ID" value="NZ_FPAW01000007.1"/>
</dbReference>
<dbReference type="Pfam" id="PF01613">
    <property type="entry name" value="Flavin_Reduct"/>
    <property type="match status" value="1"/>
</dbReference>
<organism evidence="3 4">
    <name type="scientific">Sedimentitalea nanhaiensis</name>
    <dbReference type="NCBI Taxonomy" id="999627"/>
    <lineage>
        <taxon>Bacteria</taxon>
        <taxon>Pseudomonadati</taxon>
        <taxon>Pseudomonadota</taxon>
        <taxon>Alphaproteobacteria</taxon>
        <taxon>Rhodobacterales</taxon>
        <taxon>Paracoccaceae</taxon>
        <taxon>Sedimentitalea</taxon>
    </lineage>
</organism>
<sequence length="169" mass="17924">MSDSSFIPGPETDRAYRDALGCFGTGVTVVTTRTAQGPLAMTANSFASVSLDPPIVLWCAAKRSLRHAAFAAAPNYAIHVMANDQQDLALHFARSGHDFDTVSWTENAAGIPILRGCLARFECRGSDLHDAGDHTIIVGQVLRAACRPGTGLMYKRGQYGGFLGLDGPG</sequence>
<dbReference type="EMBL" id="FPAW01000007">
    <property type="protein sequence ID" value="SFT78021.1"/>
    <property type="molecule type" value="Genomic_DNA"/>
</dbReference>
<dbReference type="InterPro" id="IPR012349">
    <property type="entry name" value="Split_barrel_FMN-bd"/>
</dbReference>
<dbReference type="PANTHER" id="PTHR30466:SF1">
    <property type="entry name" value="FMN REDUCTASE (NADH) RUTF"/>
    <property type="match status" value="1"/>
</dbReference>
<keyword evidence="4" id="KW-1185">Reference proteome</keyword>
<dbReference type="Gene3D" id="2.30.110.10">
    <property type="entry name" value="Electron Transport, Fmn-binding Protein, Chain A"/>
    <property type="match status" value="1"/>
</dbReference>
<name>A0A1I7ASS6_9RHOB</name>
<protein>
    <submittedName>
        <fullName evidence="3">NADH-FMN oxidoreductase RutF, flavin reductase (DIM6/NTAB) family</fullName>
    </submittedName>
</protein>
<dbReference type="InterPro" id="IPR002563">
    <property type="entry name" value="Flavin_Rdtase-like_dom"/>
</dbReference>
<reference evidence="3 4" key="1">
    <citation type="submission" date="2016-10" db="EMBL/GenBank/DDBJ databases">
        <authorList>
            <person name="de Groot N.N."/>
        </authorList>
    </citation>
    <scope>NUCLEOTIDE SEQUENCE [LARGE SCALE GENOMIC DNA]</scope>
    <source>
        <strain evidence="3 4">CGMCC 1.10959</strain>
    </source>
</reference>
<dbReference type="OrthoDB" id="9792858at2"/>
<dbReference type="PANTHER" id="PTHR30466">
    <property type="entry name" value="FLAVIN REDUCTASE"/>
    <property type="match status" value="1"/>
</dbReference>
<accession>A0A1I7ASS6</accession>
<gene>
    <name evidence="3" type="ORF">SAMN05216236_107166</name>
</gene>
<dbReference type="SMART" id="SM00903">
    <property type="entry name" value="Flavin_Reduct"/>
    <property type="match status" value="1"/>
</dbReference>
<evidence type="ECO:0000313" key="3">
    <source>
        <dbReference type="EMBL" id="SFT78021.1"/>
    </source>
</evidence>
<evidence type="ECO:0000256" key="1">
    <source>
        <dbReference type="ARBA" id="ARBA00023002"/>
    </source>
</evidence>
<dbReference type="GO" id="GO:0010181">
    <property type="term" value="F:FMN binding"/>
    <property type="evidence" value="ECO:0007669"/>
    <property type="project" value="InterPro"/>
</dbReference>
<dbReference type="STRING" id="999627.SAMN05216236_107166"/>
<dbReference type="InterPro" id="IPR050268">
    <property type="entry name" value="NADH-dep_flavin_reductase"/>
</dbReference>
<dbReference type="eggNOG" id="COG1853">
    <property type="taxonomic scope" value="Bacteria"/>
</dbReference>
<dbReference type="SUPFAM" id="SSF50475">
    <property type="entry name" value="FMN-binding split barrel"/>
    <property type="match status" value="1"/>
</dbReference>
<dbReference type="GO" id="GO:0042602">
    <property type="term" value="F:riboflavin reductase (NADPH) activity"/>
    <property type="evidence" value="ECO:0007669"/>
    <property type="project" value="TreeGrafter"/>
</dbReference>
<feature type="domain" description="Flavin reductase like" evidence="2">
    <location>
        <begin position="20"/>
        <end position="161"/>
    </location>
</feature>
<evidence type="ECO:0000259" key="2">
    <source>
        <dbReference type="SMART" id="SM00903"/>
    </source>
</evidence>
<evidence type="ECO:0000313" key="4">
    <source>
        <dbReference type="Proteomes" id="UP000182466"/>
    </source>
</evidence>
<dbReference type="AlphaFoldDB" id="A0A1I7ASS6"/>